<dbReference type="RefSeq" id="WP_354433983.1">
    <property type="nucleotide sequence ID" value="NZ_JBEPLY010000005.1"/>
</dbReference>
<evidence type="ECO:0000256" key="6">
    <source>
        <dbReference type="ARBA" id="ARBA00023002"/>
    </source>
</evidence>
<dbReference type="InterPro" id="IPR017925">
    <property type="entry name" value="DHFR_CS"/>
</dbReference>
<keyword evidence="5 8" id="KW-0521">NADP</keyword>
<evidence type="ECO:0000259" key="10">
    <source>
        <dbReference type="PROSITE" id="PS51330"/>
    </source>
</evidence>
<dbReference type="Proteomes" id="UP001549164">
    <property type="component" value="Unassembled WGS sequence"/>
</dbReference>
<evidence type="ECO:0000256" key="9">
    <source>
        <dbReference type="RuleBase" id="RU004474"/>
    </source>
</evidence>
<keyword evidence="6 8" id="KW-0560">Oxidoreductase</keyword>
<proteinExistence type="inferred from homology"/>
<dbReference type="GO" id="GO:0004146">
    <property type="term" value="F:dihydrofolate reductase activity"/>
    <property type="evidence" value="ECO:0007669"/>
    <property type="project" value="UniProtKB-EC"/>
</dbReference>
<keyword evidence="12" id="KW-1185">Reference proteome</keyword>
<evidence type="ECO:0000256" key="4">
    <source>
        <dbReference type="ARBA" id="ARBA00022563"/>
    </source>
</evidence>
<protein>
    <recommendedName>
        <fullName evidence="3 8">Dihydrofolate reductase</fullName>
        <ecNumber evidence="3 8">1.5.1.3</ecNumber>
    </recommendedName>
</protein>
<dbReference type="Gene3D" id="3.40.430.10">
    <property type="entry name" value="Dihydrofolate Reductase, subunit A"/>
    <property type="match status" value="1"/>
</dbReference>
<dbReference type="PROSITE" id="PS00075">
    <property type="entry name" value="DHFR_1"/>
    <property type="match status" value="1"/>
</dbReference>
<comment type="function">
    <text evidence="7 8">Key enzyme in folate metabolism. Catalyzes an essential reaction for de novo glycine and purine synthesis, and for DNA precursor synthesis.</text>
</comment>
<organism evidence="11 12">
    <name type="scientific">Martelella mangrovi</name>
    <dbReference type="NCBI Taxonomy" id="1397477"/>
    <lineage>
        <taxon>Bacteria</taxon>
        <taxon>Pseudomonadati</taxon>
        <taxon>Pseudomonadota</taxon>
        <taxon>Alphaproteobacteria</taxon>
        <taxon>Hyphomicrobiales</taxon>
        <taxon>Aurantimonadaceae</taxon>
        <taxon>Martelella</taxon>
    </lineage>
</organism>
<evidence type="ECO:0000256" key="1">
    <source>
        <dbReference type="ARBA" id="ARBA00004903"/>
    </source>
</evidence>
<feature type="domain" description="DHFR" evidence="10">
    <location>
        <begin position="5"/>
        <end position="169"/>
    </location>
</feature>
<comment type="catalytic activity">
    <reaction evidence="8">
        <text>(6S)-5,6,7,8-tetrahydrofolate + NADP(+) = 7,8-dihydrofolate + NADPH + H(+)</text>
        <dbReference type="Rhea" id="RHEA:15009"/>
        <dbReference type="ChEBI" id="CHEBI:15378"/>
        <dbReference type="ChEBI" id="CHEBI:57451"/>
        <dbReference type="ChEBI" id="CHEBI:57453"/>
        <dbReference type="ChEBI" id="CHEBI:57783"/>
        <dbReference type="ChEBI" id="CHEBI:58349"/>
        <dbReference type="EC" id="1.5.1.3"/>
    </reaction>
</comment>
<dbReference type="PIRSF" id="PIRSF000194">
    <property type="entry name" value="DHFR"/>
    <property type="match status" value="1"/>
</dbReference>
<dbReference type="EC" id="1.5.1.3" evidence="3 8"/>
<evidence type="ECO:0000256" key="5">
    <source>
        <dbReference type="ARBA" id="ARBA00022857"/>
    </source>
</evidence>
<dbReference type="PANTHER" id="PTHR48069:SF3">
    <property type="entry name" value="DIHYDROFOLATE REDUCTASE"/>
    <property type="match status" value="1"/>
</dbReference>
<dbReference type="PROSITE" id="PS51330">
    <property type="entry name" value="DHFR_2"/>
    <property type="match status" value="1"/>
</dbReference>
<dbReference type="PANTHER" id="PTHR48069">
    <property type="entry name" value="DIHYDROFOLATE REDUCTASE"/>
    <property type="match status" value="1"/>
</dbReference>
<evidence type="ECO:0000256" key="2">
    <source>
        <dbReference type="ARBA" id="ARBA00009539"/>
    </source>
</evidence>
<dbReference type="InterPro" id="IPR024072">
    <property type="entry name" value="DHFR-like_dom_sf"/>
</dbReference>
<name>A0ABV2ICE5_9HYPH</name>
<comment type="similarity">
    <text evidence="2 8 9">Belongs to the dihydrofolate reductase family.</text>
</comment>
<dbReference type="InterPro" id="IPR001796">
    <property type="entry name" value="DHFR_dom"/>
</dbReference>
<dbReference type="Pfam" id="PF00186">
    <property type="entry name" value="DHFR_1"/>
    <property type="match status" value="1"/>
</dbReference>
<comment type="caution">
    <text evidence="11">The sequence shown here is derived from an EMBL/GenBank/DDBJ whole genome shotgun (WGS) entry which is preliminary data.</text>
</comment>
<dbReference type="SUPFAM" id="SSF53597">
    <property type="entry name" value="Dihydrofolate reductase-like"/>
    <property type="match status" value="1"/>
</dbReference>
<evidence type="ECO:0000256" key="3">
    <source>
        <dbReference type="ARBA" id="ARBA00012856"/>
    </source>
</evidence>
<keyword evidence="4 8" id="KW-0554">One-carbon metabolism</keyword>
<comment type="pathway">
    <text evidence="1 8">Cofactor biosynthesis; tetrahydrofolate biosynthesis; 5,6,7,8-tetrahydrofolate from 7,8-dihydrofolate: step 1/1.</text>
</comment>
<reference evidence="11 12" key="1">
    <citation type="submission" date="2024-06" db="EMBL/GenBank/DDBJ databases">
        <title>Genomic Encyclopedia of Type Strains, Phase IV (KMG-IV): sequencing the most valuable type-strain genomes for metagenomic binning, comparative biology and taxonomic classification.</title>
        <authorList>
            <person name="Goeker M."/>
        </authorList>
    </citation>
    <scope>NUCLEOTIDE SEQUENCE [LARGE SCALE GENOMIC DNA]</scope>
    <source>
        <strain evidence="11 12">DSM 28102</strain>
    </source>
</reference>
<dbReference type="EMBL" id="JBEPLY010000005">
    <property type="protein sequence ID" value="MET3599912.1"/>
    <property type="molecule type" value="Genomic_DNA"/>
</dbReference>
<dbReference type="PRINTS" id="PR00070">
    <property type="entry name" value="DHFR"/>
</dbReference>
<evidence type="ECO:0000256" key="8">
    <source>
        <dbReference type="PIRNR" id="PIRNR000194"/>
    </source>
</evidence>
<evidence type="ECO:0000256" key="7">
    <source>
        <dbReference type="ARBA" id="ARBA00025067"/>
    </source>
</evidence>
<evidence type="ECO:0000313" key="11">
    <source>
        <dbReference type="EMBL" id="MET3599912.1"/>
    </source>
</evidence>
<evidence type="ECO:0000313" key="12">
    <source>
        <dbReference type="Proteomes" id="UP001549164"/>
    </source>
</evidence>
<dbReference type="CDD" id="cd00209">
    <property type="entry name" value="DHFR"/>
    <property type="match status" value="1"/>
</dbReference>
<accession>A0ABV2ICE5</accession>
<sequence>MNYPEIEMIAAVAENGVIGSNGDMPWKLSSDLKRFKAITVGKPVIMGRKTFESIGRPLPNRTNIIVTRNEGFQAENCIVINRLEGAIEVAQEGAQAAGAGSVCVIGGGEIYRQAMPYAGKLHITHVEKTLDGDTVFPKIDPAIWQVESSETVPAGEKDDYPTRYVVYVRKSG</sequence>
<dbReference type="InterPro" id="IPR012259">
    <property type="entry name" value="DHFR"/>
</dbReference>
<gene>
    <name evidence="11" type="ORF">ABID12_001852</name>
</gene>